<evidence type="ECO:0000256" key="8">
    <source>
        <dbReference type="ARBA" id="ARBA00023163"/>
    </source>
</evidence>
<evidence type="ECO:0000256" key="13">
    <source>
        <dbReference type="SAM" id="MobiDB-lite"/>
    </source>
</evidence>
<dbReference type="GO" id="GO:0008270">
    <property type="term" value="F:zinc ion binding"/>
    <property type="evidence" value="ECO:0007669"/>
    <property type="project" value="UniProtKB-KW"/>
</dbReference>
<dbReference type="PROSITE" id="PS50102">
    <property type="entry name" value="RRM"/>
    <property type="match status" value="1"/>
</dbReference>
<dbReference type="PANTHER" id="PTHR23238">
    <property type="entry name" value="RNA BINDING PROTEIN"/>
    <property type="match status" value="1"/>
</dbReference>
<dbReference type="SUPFAM" id="SSF54928">
    <property type="entry name" value="RNA-binding domain, RBD"/>
    <property type="match status" value="1"/>
</dbReference>
<dbReference type="InterPro" id="IPR036443">
    <property type="entry name" value="Znf_RanBP2_sf"/>
</dbReference>
<keyword evidence="17" id="KW-1185">Reference proteome</keyword>
<keyword evidence="7 12" id="KW-0805">Transcription regulation</keyword>
<feature type="compositionally biased region" description="Basic residues" evidence="13">
    <location>
        <begin position="161"/>
        <end position="174"/>
    </location>
</feature>
<keyword evidence="5" id="KW-0862">Zinc</keyword>
<feature type="region of interest" description="Disordered" evidence="13">
    <location>
        <begin position="1"/>
        <end position="41"/>
    </location>
</feature>
<reference evidence="16 17" key="1">
    <citation type="submission" date="2015-07" db="EMBL/GenBank/DDBJ databases">
        <title>The genome of Melipona quadrifasciata.</title>
        <authorList>
            <person name="Pan H."/>
            <person name="Kapheim K."/>
        </authorList>
    </citation>
    <scope>NUCLEOTIDE SEQUENCE [LARGE SCALE GENOMIC DNA]</scope>
    <source>
        <strain evidence="16">0111107301</strain>
        <tissue evidence="16">Whole body</tissue>
    </source>
</reference>
<feature type="compositionally biased region" description="Basic and acidic residues" evidence="13">
    <location>
        <begin position="445"/>
        <end position="465"/>
    </location>
</feature>
<dbReference type="InterPro" id="IPR019403">
    <property type="entry name" value="Mediator_Med19_met"/>
</dbReference>
<dbReference type="InterPro" id="IPR012677">
    <property type="entry name" value="Nucleotide-bd_a/b_plait_sf"/>
</dbReference>
<dbReference type="Pfam" id="PF00076">
    <property type="entry name" value="RRM_1"/>
    <property type="match status" value="1"/>
</dbReference>
<proteinExistence type="inferred from homology"/>
<dbReference type="Proteomes" id="UP000053105">
    <property type="component" value="Unassembled WGS sequence"/>
</dbReference>
<dbReference type="GO" id="GO:0003723">
    <property type="term" value="F:RNA binding"/>
    <property type="evidence" value="ECO:0007669"/>
    <property type="project" value="UniProtKB-UniRule"/>
</dbReference>
<evidence type="ECO:0000259" key="15">
    <source>
        <dbReference type="PROSITE" id="PS50199"/>
    </source>
</evidence>
<feature type="region of interest" description="Disordered" evidence="13">
    <location>
        <begin position="160"/>
        <end position="184"/>
    </location>
</feature>
<evidence type="ECO:0000256" key="7">
    <source>
        <dbReference type="ARBA" id="ARBA00023015"/>
    </source>
</evidence>
<dbReference type="GO" id="GO:0006357">
    <property type="term" value="P:regulation of transcription by RNA polymerase II"/>
    <property type="evidence" value="ECO:0007669"/>
    <property type="project" value="InterPro"/>
</dbReference>
<feature type="region of interest" description="Disordered" evidence="13">
    <location>
        <begin position="412"/>
        <end position="479"/>
    </location>
</feature>
<comment type="similarity">
    <text evidence="2">Belongs to the RRM TET family.</text>
</comment>
<evidence type="ECO:0000256" key="2">
    <source>
        <dbReference type="ARBA" id="ARBA00008448"/>
    </source>
</evidence>
<dbReference type="STRING" id="166423.A0A0M9A992"/>
<evidence type="ECO:0000256" key="6">
    <source>
        <dbReference type="ARBA" id="ARBA00022884"/>
    </source>
</evidence>
<dbReference type="GO" id="GO:0016592">
    <property type="term" value="C:mediator complex"/>
    <property type="evidence" value="ECO:0007669"/>
    <property type="project" value="InterPro"/>
</dbReference>
<dbReference type="InterPro" id="IPR034870">
    <property type="entry name" value="TET_fam"/>
</dbReference>
<dbReference type="InterPro" id="IPR000504">
    <property type="entry name" value="RRM_dom"/>
</dbReference>
<evidence type="ECO:0000256" key="4">
    <source>
        <dbReference type="ARBA" id="ARBA00022771"/>
    </source>
</evidence>
<keyword evidence="9 12" id="KW-0539">Nucleus</keyword>
<feature type="compositionally biased region" description="Basic and acidic residues" evidence="13">
    <location>
        <begin position="559"/>
        <end position="570"/>
    </location>
</feature>
<accession>A0A0M9A992</accession>
<feature type="compositionally biased region" description="Polar residues" evidence="13">
    <location>
        <begin position="28"/>
        <end position="41"/>
    </location>
</feature>
<comment type="subunit">
    <text evidence="12">Component of the Mediator complex.</text>
</comment>
<keyword evidence="3" id="KW-0479">Metal-binding</keyword>
<feature type="compositionally biased region" description="Low complexity" evidence="13">
    <location>
        <begin position="226"/>
        <end position="266"/>
    </location>
</feature>
<feature type="region of interest" description="Disordered" evidence="13">
    <location>
        <begin position="198"/>
        <end position="279"/>
    </location>
</feature>
<name>A0A0M9A992_9HYME</name>
<comment type="similarity">
    <text evidence="12">Belongs to the Mediator complex subunit 19 family.</text>
</comment>
<keyword evidence="8 12" id="KW-0804">Transcription</keyword>
<keyword evidence="12" id="KW-0010">Activator</keyword>
<dbReference type="InterPro" id="IPR035979">
    <property type="entry name" value="RBD_domain_sf"/>
</dbReference>
<feature type="compositionally biased region" description="Gly residues" evidence="13">
    <location>
        <begin position="422"/>
        <end position="444"/>
    </location>
</feature>
<evidence type="ECO:0000313" key="17">
    <source>
        <dbReference type="Proteomes" id="UP000053105"/>
    </source>
</evidence>
<feature type="compositionally biased region" description="Gly residues" evidence="13">
    <location>
        <begin position="547"/>
        <end position="558"/>
    </location>
</feature>
<evidence type="ECO:0000256" key="12">
    <source>
        <dbReference type="RuleBase" id="RU364151"/>
    </source>
</evidence>
<sequence>MMMGDQFRSKVEQYSPKSSPRGARSPVVSRQDSTGTLKTTISLGKNPSIVHSGPFYLMKEPPGESELTGATNLMTYYGLEHSYSKFSGKKLKEQLSSFLPNLPGIIDRPGHLDNSSLRSVIEKPPIGGKDLIPLTSVQLAGFRLHPGPLPEQYRYVNQAPQRKHKNKHKKHKHKPGEVLSGQEATTTDIEYSNYQQQGYNQYNQPPPSGGQDTSYPPPSSGGSGGYNQYSQPPPSSGSNYGSYNSYNSSSGQEYNQSQSQSSYQTYGSGGSGNSGSSNYNSSYGHGGGGGGGGGGSGGYSRNSSGGGYGGGGYGDRGGGNDGMVTQEDTIFVSGMDPSISEEEICQHFGAIGIIKHDKRTGKPKVWMYKDKNTGKSKGEATVTYDDQNAARSAIDWFDGKEFKGRTIKVQIAQHKSNWQGNRSGGSRGGGGRGRGSGGFGSRGGGGDRDDHHHRGGGSDDRRDGGSRGGDWRCPNPECGNTNFAWRDQCNLCKSLKPQGAGGSSGGGRGNRGGDRGGRGGFRSDRGGRGGDRGGRGGFRGGDRGGRGGRGGPMRGGGGRGDRDRDRQRPY</sequence>
<dbReference type="InterPro" id="IPR001876">
    <property type="entry name" value="Znf_RanBP2"/>
</dbReference>
<dbReference type="SUPFAM" id="SSF90209">
    <property type="entry name" value="Ran binding protein zinc finger-like"/>
    <property type="match status" value="1"/>
</dbReference>
<dbReference type="Gene3D" id="4.10.1060.10">
    <property type="entry name" value="Zinc finger, RanBP2-type"/>
    <property type="match status" value="1"/>
</dbReference>
<dbReference type="SMART" id="SM00360">
    <property type="entry name" value="RRM"/>
    <property type="match status" value="1"/>
</dbReference>
<feature type="compositionally biased region" description="Basic and acidic residues" evidence="13">
    <location>
        <begin position="511"/>
        <end position="545"/>
    </location>
</feature>
<keyword evidence="4 11" id="KW-0863">Zinc-finger</keyword>
<dbReference type="Gene3D" id="3.30.70.330">
    <property type="match status" value="1"/>
</dbReference>
<feature type="compositionally biased region" description="Gly residues" evidence="13">
    <location>
        <begin position="499"/>
        <end position="510"/>
    </location>
</feature>
<dbReference type="OrthoDB" id="10044050at2759"/>
<evidence type="ECO:0000256" key="11">
    <source>
        <dbReference type="PROSITE-ProRule" id="PRU00322"/>
    </source>
</evidence>
<comment type="function">
    <text evidence="12">Component of the Mediator complex, a coactivator involved in the regulated transcription of nearly all RNA polymerase II-dependent genes. Mediator functions as a bridge to convey information from gene-specific regulatory proteins to the basal RNA polymerase II transcription machinery. Mediator is recruited to promoters by direct interactions with regulatory proteins and serves as a scaffold for the assembly of a functional preinitiation complex with RNA polymerase II and the general transcription factors.</text>
</comment>
<evidence type="ECO:0000256" key="10">
    <source>
        <dbReference type="PROSITE-ProRule" id="PRU00176"/>
    </source>
</evidence>
<dbReference type="EMBL" id="KQ435710">
    <property type="protein sequence ID" value="KOX79845.1"/>
    <property type="molecule type" value="Genomic_DNA"/>
</dbReference>
<dbReference type="GO" id="GO:0003712">
    <property type="term" value="F:transcription coregulator activity"/>
    <property type="evidence" value="ECO:0007669"/>
    <property type="project" value="InterPro"/>
</dbReference>
<evidence type="ECO:0000256" key="3">
    <source>
        <dbReference type="ARBA" id="ARBA00022723"/>
    </source>
</evidence>
<evidence type="ECO:0000256" key="1">
    <source>
        <dbReference type="ARBA" id="ARBA00004123"/>
    </source>
</evidence>
<comment type="subcellular location">
    <subcellularLocation>
        <location evidence="1 12">Nucleus</location>
    </subcellularLocation>
</comment>
<evidence type="ECO:0000313" key="16">
    <source>
        <dbReference type="EMBL" id="KOX79845.1"/>
    </source>
</evidence>
<feature type="domain" description="RanBP2-type" evidence="15">
    <location>
        <begin position="467"/>
        <end position="498"/>
    </location>
</feature>
<dbReference type="CDD" id="cd12534">
    <property type="entry name" value="RRM_SARFH"/>
    <property type="match status" value="1"/>
</dbReference>
<feature type="domain" description="RRM" evidence="14">
    <location>
        <begin position="328"/>
        <end position="414"/>
    </location>
</feature>
<dbReference type="PROSITE" id="PS01358">
    <property type="entry name" value="ZF_RANBP2_1"/>
    <property type="match status" value="1"/>
</dbReference>
<dbReference type="Pfam" id="PF10278">
    <property type="entry name" value="Med19"/>
    <property type="match status" value="1"/>
</dbReference>
<protein>
    <recommendedName>
        <fullName evidence="12">Mediator of RNA polymerase II transcription subunit 19</fullName>
    </recommendedName>
    <alternativeName>
        <fullName evidence="12">Mediator complex subunit 19</fullName>
    </alternativeName>
</protein>
<evidence type="ECO:0000256" key="9">
    <source>
        <dbReference type="ARBA" id="ARBA00023242"/>
    </source>
</evidence>
<feature type="region of interest" description="Disordered" evidence="13">
    <location>
        <begin position="493"/>
        <end position="570"/>
    </location>
</feature>
<gene>
    <name evidence="12" type="primary">MED19</name>
    <name evidence="16" type="ORF">WN51_11456</name>
</gene>
<evidence type="ECO:0000256" key="5">
    <source>
        <dbReference type="ARBA" id="ARBA00022833"/>
    </source>
</evidence>
<organism evidence="16 17">
    <name type="scientific">Melipona quadrifasciata</name>
    <dbReference type="NCBI Taxonomy" id="166423"/>
    <lineage>
        <taxon>Eukaryota</taxon>
        <taxon>Metazoa</taxon>
        <taxon>Ecdysozoa</taxon>
        <taxon>Arthropoda</taxon>
        <taxon>Hexapoda</taxon>
        <taxon>Insecta</taxon>
        <taxon>Pterygota</taxon>
        <taxon>Neoptera</taxon>
        <taxon>Endopterygota</taxon>
        <taxon>Hymenoptera</taxon>
        <taxon>Apocrita</taxon>
        <taxon>Aculeata</taxon>
        <taxon>Apoidea</taxon>
        <taxon>Anthophila</taxon>
        <taxon>Apidae</taxon>
        <taxon>Melipona</taxon>
    </lineage>
</organism>
<keyword evidence="6 10" id="KW-0694">RNA-binding</keyword>
<evidence type="ECO:0000259" key="14">
    <source>
        <dbReference type="PROSITE" id="PS50102"/>
    </source>
</evidence>
<dbReference type="PROSITE" id="PS50199">
    <property type="entry name" value="ZF_RANBP2_2"/>
    <property type="match status" value="1"/>
</dbReference>
<dbReference type="AlphaFoldDB" id="A0A0M9A992"/>